<name>A0ABQ9TWE8_SAGOE</name>
<evidence type="ECO:0000313" key="3">
    <source>
        <dbReference type="Proteomes" id="UP001266305"/>
    </source>
</evidence>
<comment type="caution">
    <text evidence="2">The sequence shown here is derived from an EMBL/GenBank/DDBJ whole genome shotgun (WGS) entry which is preliminary data.</text>
</comment>
<evidence type="ECO:0008006" key="4">
    <source>
        <dbReference type="Google" id="ProtNLM"/>
    </source>
</evidence>
<reference evidence="2 3" key="1">
    <citation type="submission" date="2023-05" db="EMBL/GenBank/DDBJ databases">
        <title>B98-5 Cell Line De Novo Hybrid Assembly: An Optical Mapping Approach.</title>
        <authorList>
            <person name="Kananen K."/>
            <person name="Auerbach J.A."/>
            <person name="Kautto E."/>
            <person name="Blachly J.S."/>
        </authorList>
    </citation>
    <scope>NUCLEOTIDE SEQUENCE [LARGE SCALE GENOMIC DNA]</scope>
    <source>
        <strain evidence="2">B95-8</strain>
        <tissue evidence="2">Cell line</tissue>
    </source>
</reference>
<protein>
    <recommendedName>
        <fullName evidence="4">Secreted protein</fullName>
    </recommendedName>
</protein>
<keyword evidence="3" id="KW-1185">Reference proteome</keyword>
<sequence length="112" mass="11207">MRALAVSAAVSPMFASQEGSPLPSSAMGLCLHVPATLTLTPDRGGGVRLPPPVPLTVTWATEPRVQLREVLGRAGVSLGRGQGSSGVGGCGRGDGRGGEERAGKSCSGLCQP</sequence>
<dbReference type="Proteomes" id="UP001266305">
    <property type="component" value="Unassembled WGS sequence"/>
</dbReference>
<accession>A0ABQ9TWE8</accession>
<dbReference type="EMBL" id="JASSZA010000019">
    <property type="protein sequence ID" value="KAK2089133.1"/>
    <property type="molecule type" value="Genomic_DNA"/>
</dbReference>
<proteinExistence type="predicted"/>
<gene>
    <name evidence="2" type="ORF">P7K49_035040</name>
</gene>
<feature type="region of interest" description="Disordered" evidence="1">
    <location>
        <begin position="76"/>
        <end position="112"/>
    </location>
</feature>
<evidence type="ECO:0000313" key="2">
    <source>
        <dbReference type="EMBL" id="KAK2089133.1"/>
    </source>
</evidence>
<feature type="compositionally biased region" description="Basic and acidic residues" evidence="1">
    <location>
        <begin position="93"/>
        <end position="103"/>
    </location>
</feature>
<feature type="compositionally biased region" description="Gly residues" evidence="1">
    <location>
        <begin position="78"/>
        <end position="92"/>
    </location>
</feature>
<organism evidence="2 3">
    <name type="scientific">Saguinus oedipus</name>
    <name type="common">Cotton-top tamarin</name>
    <name type="synonym">Oedipomidas oedipus</name>
    <dbReference type="NCBI Taxonomy" id="9490"/>
    <lineage>
        <taxon>Eukaryota</taxon>
        <taxon>Metazoa</taxon>
        <taxon>Chordata</taxon>
        <taxon>Craniata</taxon>
        <taxon>Vertebrata</taxon>
        <taxon>Euteleostomi</taxon>
        <taxon>Mammalia</taxon>
        <taxon>Eutheria</taxon>
        <taxon>Euarchontoglires</taxon>
        <taxon>Primates</taxon>
        <taxon>Haplorrhini</taxon>
        <taxon>Platyrrhini</taxon>
        <taxon>Cebidae</taxon>
        <taxon>Callitrichinae</taxon>
        <taxon>Saguinus</taxon>
    </lineage>
</organism>
<evidence type="ECO:0000256" key="1">
    <source>
        <dbReference type="SAM" id="MobiDB-lite"/>
    </source>
</evidence>